<keyword evidence="1" id="KW-0112">Calmodulin-binding</keyword>
<comment type="caution">
    <text evidence="6">The sequence shown here is derived from an EMBL/GenBank/DDBJ whole genome shotgun (WGS) entry which is preliminary data.</text>
</comment>
<feature type="region of interest" description="Disordered" evidence="4">
    <location>
        <begin position="15"/>
        <end position="47"/>
    </location>
</feature>
<evidence type="ECO:0000313" key="7">
    <source>
        <dbReference type="Proteomes" id="UP001165190"/>
    </source>
</evidence>
<dbReference type="Pfam" id="PF13178">
    <property type="entry name" value="DUF4005"/>
    <property type="match status" value="1"/>
</dbReference>
<dbReference type="InterPro" id="IPR000048">
    <property type="entry name" value="IQ_motif_EF-hand-BS"/>
</dbReference>
<dbReference type="GO" id="GO:0005516">
    <property type="term" value="F:calmodulin binding"/>
    <property type="evidence" value="ECO:0007669"/>
    <property type="project" value="UniProtKB-KW"/>
</dbReference>
<dbReference type="Proteomes" id="UP001165190">
    <property type="component" value="Unassembled WGS sequence"/>
</dbReference>
<dbReference type="AlphaFoldDB" id="A0A9W7LT58"/>
<evidence type="ECO:0000256" key="2">
    <source>
        <dbReference type="ARBA" id="ARBA00024341"/>
    </source>
</evidence>
<feature type="domain" description="DUF4005" evidence="5">
    <location>
        <begin position="296"/>
        <end position="365"/>
    </location>
</feature>
<evidence type="ECO:0000259" key="5">
    <source>
        <dbReference type="Pfam" id="PF13178"/>
    </source>
</evidence>
<gene>
    <name evidence="6" type="ORF">HRI_001321000</name>
</gene>
<dbReference type="Gene3D" id="1.20.5.190">
    <property type="match status" value="1"/>
</dbReference>
<dbReference type="PANTHER" id="PTHR32295:SF121">
    <property type="entry name" value="DUF4005 DOMAIN-CONTAINING PROTEIN"/>
    <property type="match status" value="1"/>
</dbReference>
<dbReference type="EMBL" id="BSYR01000012">
    <property type="protein sequence ID" value="GMI76517.1"/>
    <property type="molecule type" value="Genomic_DNA"/>
</dbReference>
<dbReference type="CDD" id="cd23767">
    <property type="entry name" value="IQCD"/>
    <property type="match status" value="1"/>
</dbReference>
<sequence length="420" mass="46928">MGKIGGNSWLTAVKKAFRSPGKDNAKKSCRRREDGEQEEEDKKRGKRRWIFKKPTQQETVIAPAAGGNPEAEQRSHAIAVAIATTAAAQAALATAQAAVEVVRLTRPSVLFRQQHFASIVIQTAFRGYLARRALRALKGLVKLQALVRGHNVRKRANVTLRCMEAMVRVQAQVRDQRIRLSNTDSICSEHSNNKDDDWIHWDEHPKTLKEIQAILQKTKLVAAMKREKALAQAFSNQIWSAESRGRLSSDHIDPIKTVEIDTSRPYSYSQQQRPSPVRLFPPSPPKAKPLQVYSASPRCVKEEKIMSSNAAAIPNYMAATASTMARSRSQSAPKHRPSASTPEREKLGSAKKCLLFPVGVEESIKDEVYDYNSGSSSYHGSHFVMEHNNKSLSNMSSCYADSLGEEIFPTPTNDLRKWLR</sequence>
<feature type="region of interest" description="Disordered" evidence="4">
    <location>
        <begin position="259"/>
        <end position="290"/>
    </location>
</feature>
<evidence type="ECO:0000256" key="4">
    <source>
        <dbReference type="SAM" id="MobiDB-lite"/>
    </source>
</evidence>
<dbReference type="SMART" id="SM00015">
    <property type="entry name" value="IQ"/>
    <property type="match status" value="2"/>
</dbReference>
<evidence type="ECO:0000313" key="6">
    <source>
        <dbReference type="EMBL" id="GMI76517.1"/>
    </source>
</evidence>
<feature type="region of interest" description="Disordered" evidence="4">
    <location>
        <begin position="322"/>
        <end position="346"/>
    </location>
</feature>
<reference evidence="6" key="1">
    <citation type="submission" date="2023-05" db="EMBL/GenBank/DDBJ databases">
        <title>Genome and transcriptome analyses reveal genes involved in the formation of fine ridges on petal epidermal cells in Hibiscus trionum.</title>
        <authorList>
            <person name="Koshimizu S."/>
            <person name="Masuda S."/>
            <person name="Ishii T."/>
            <person name="Shirasu K."/>
            <person name="Hoshino A."/>
            <person name="Arita M."/>
        </authorList>
    </citation>
    <scope>NUCLEOTIDE SEQUENCE</scope>
    <source>
        <strain evidence="6">Hamamatsu line</strain>
    </source>
</reference>
<feature type="compositionally biased region" description="Basic and acidic residues" evidence="4">
    <location>
        <begin position="20"/>
        <end position="34"/>
    </location>
</feature>
<comment type="subunit">
    <text evidence="3">Binds to multiple calmodulin (CaM) in the presence of Ca(2+) and CaM-like proteins.</text>
</comment>
<organism evidence="6 7">
    <name type="scientific">Hibiscus trionum</name>
    <name type="common">Flower of an hour</name>
    <dbReference type="NCBI Taxonomy" id="183268"/>
    <lineage>
        <taxon>Eukaryota</taxon>
        <taxon>Viridiplantae</taxon>
        <taxon>Streptophyta</taxon>
        <taxon>Embryophyta</taxon>
        <taxon>Tracheophyta</taxon>
        <taxon>Spermatophyta</taxon>
        <taxon>Magnoliopsida</taxon>
        <taxon>eudicotyledons</taxon>
        <taxon>Gunneridae</taxon>
        <taxon>Pentapetalae</taxon>
        <taxon>rosids</taxon>
        <taxon>malvids</taxon>
        <taxon>Malvales</taxon>
        <taxon>Malvaceae</taxon>
        <taxon>Malvoideae</taxon>
        <taxon>Hibiscus</taxon>
    </lineage>
</organism>
<dbReference type="OrthoDB" id="776767at2759"/>
<dbReference type="Pfam" id="PF00612">
    <property type="entry name" value="IQ"/>
    <property type="match status" value="2"/>
</dbReference>
<name>A0A9W7LT58_HIBTR</name>
<evidence type="ECO:0000256" key="1">
    <source>
        <dbReference type="ARBA" id="ARBA00022860"/>
    </source>
</evidence>
<evidence type="ECO:0000256" key="3">
    <source>
        <dbReference type="ARBA" id="ARBA00024378"/>
    </source>
</evidence>
<dbReference type="InterPro" id="IPR025064">
    <property type="entry name" value="DUF4005"/>
</dbReference>
<feature type="compositionally biased region" description="Low complexity" evidence="4">
    <location>
        <begin position="322"/>
        <end position="332"/>
    </location>
</feature>
<comment type="similarity">
    <text evidence="2">Belongs to the IQD family.</text>
</comment>
<proteinExistence type="inferred from homology"/>
<protein>
    <submittedName>
        <fullName evidence="6">IQ-domain 18</fullName>
    </submittedName>
</protein>
<dbReference type="PANTHER" id="PTHR32295">
    <property type="entry name" value="IQ-DOMAIN 5-RELATED"/>
    <property type="match status" value="1"/>
</dbReference>
<accession>A0A9W7LT58</accession>
<dbReference type="PROSITE" id="PS50096">
    <property type="entry name" value="IQ"/>
    <property type="match status" value="2"/>
</dbReference>
<keyword evidence="7" id="KW-1185">Reference proteome</keyword>